<evidence type="ECO:0000256" key="1">
    <source>
        <dbReference type="SAM" id="MobiDB-lite"/>
    </source>
</evidence>
<feature type="compositionally biased region" description="Polar residues" evidence="1">
    <location>
        <begin position="77"/>
        <end position="87"/>
    </location>
</feature>
<dbReference type="AlphaFoldDB" id="A0A6N2M5I9"/>
<sequence>MPSRQHSKQMLRFRAVTARFISSSIAFLRLFRPINFPIYTCSLLGLRRQFFLNSQDLTPASHYVLRRRQFPGPTDPSPTLITSKQGI</sequence>
<gene>
    <name evidence="2" type="ORF">SVIM_LOCUS321707</name>
</gene>
<reference evidence="2" key="1">
    <citation type="submission" date="2019-03" db="EMBL/GenBank/DDBJ databases">
        <authorList>
            <person name="Mank J."/>
            <person name="Almeida P."/>
        </authorList>
    </citation>
    <scope>NUCLEOTIDE SEQUENCE</scope>
    <source>
        <strain evidence="2">78183</strain>
    </source>
</reference>
<accession>A0A6N2M5I9</accession>
<proteinExistence type="predicted"/>
<organism evidence="2">
    <name type="scientific">Salix viminalis</name>
    <name type="common">Common osier</name>
    <name type="synonym">Basket willow</name>
    <dbReference type="NCBI Taxonomy" id="40686"/>
    <lineage>
        <taxon>Eukaryota</taxon>
        <taxon>Viridiplantae</taxon>
        <taxon>Streptophyta</taxon>
        <taxon>Embryophyta</taxon>
        <taxon>Tracheophyta</taxon>
        <taxon>Spermatophyta</taxon>
        <taxon>Magnoliopsida</taxon>
        <taxon>eudicotyledons</taxon>
        <taxon>Gunneridae</taxon>
        <taxon>Pentapetalae</taxon>
        <taxon>rosids</taxon>
        <taxon>fabids</taxon>
        <taxon>Malpighiales</taxon>
        <taxon>Salicaceae</taxon>
        <taxon>Saliceae</taxon>
        <taxon>Salix</taxon>
    </lineage>
</organism>
<name>A0A6N2M5I9_SALVM</name>
<evidence type="ECO:0000313" key="2">
    <source>
        <dbReference type="EMBL" id="VFU48879.1"/>
    </source>
</evidence>
<dbReference type="EMBL" id="CAADRP010001707">
    <property type="protein sequence ID" value="VFU48879.1"/>
    <property type="molecule type" value="Genomic_DNA"/>
</dbReference>
<feature type="region of interest" description="Disordered" evidence="1">
    <location>
        <begin position="68"/>
        <end position="87"/>
    </location>
</feature>
<protein>
    <submittedName>
        <fullName evidence="2">Uncharacterized protein</fullName>
    </submittedName>
</protein>